<dbReference type="HOGENOM" id="CLU_118911_0_0_9"/>
<evidence type="ECO:0000313" key="2">
    <source>
        <dbReference type="Proteomes" id="UP000029507"/>
    </source>
</evidence>
<evidence type="ECO:0000313" key="1">
    <source>
        <dbReference type="EMBL" id="AIQ65879.1"/>
    </source>
</evidence>
<dbReference type="STRING" id="169760.PSTEL_24985"/>
<accession>A0A089NAL4</accession>
<dbReference type="Proteomes" id="UP000029507">
    <property type="component" value="Chromosome"/>
</dbReference>
<dbReference type="RefSeq" id="WP_038699274.1">
    <property type="nucleotide sequence ID" value="NZ_CP009286.1"/>
</dbReference>
<dbReference type="EMBL" id="CP009286">
    <property type="protein sequence ID" value="AIQ65879.1"/>
    <property type="molecule type" value="Genomic_DNA"/>
</dbReference>
<dbReference type="KEGG" id="pste:PSTEL_24985"/>
<protein>
    <submittedName>
        <fullName evidence="1">Uncharacterized protein</fullName>
    </submittedName>
</protein>
<keyword evidence="2" id="KW-1185">Reference proteome</keyword>
<reference evidence="1 2" key="1">
    <citation type="submission" date="2014-08" db="EMBL/GenBank/DDBJ databases">
        <title>Comparative genomics of the Paenibacillus odorifer group.</title>
        <authorList>
            <person name="den Bakker H.C."/>
            <person name="Tsai Y.-C."/>
            <person name="Martin N."/>
            <person name="Korlach J."/>
            <person name="Wiedmann M."/>
        </authorList>
    </citation>
    <scope>NUCLEOTIDE SEQUENCE [LARGE SCALE GENOMIC DNA]</scope>
    <source>
        <strain evidence="1 2">DSM 14472</strain>
    </source>
</reference>
<dbReference type="AlphaFoldDB" id="A0A089NAL4"/>
<sequence>MRVMIDQQETREIESNYQSLDEWWKMATAQVAQRQRLIYCVQVNDKTIFDGYEQFMIANLDELEAINVTTLSKAESIQQTEEELDEYLDRFLPASIDVARSFYGDLTEKHWSQFSSFIQGLDWIFKALEFESELLKQEGRDLPEYLAIVNTLEVIVRELDSSLQVQNFVAVGDLIQYEIIPLLQNFRSRHRD</sequence>
<gene>
    <name evidence="1" type="ORF">PSTEL_24985</name>
</gene>
<organism evidence="1 2">
    <name type="scientific">Paenibacillus stellifer</name>
    <dbReference type="NCBI Taxonomy" id="169760"/>
    <lineage>
        <taxon>Bacteria</taxon>
        <taxon>Bacillati</taxon>
        <taxon>Bacillota</taxon>
        <taxon>Bacilli</taxon>
        <taxon>Bacillales</taxon>
        <taxon>Paenibacillaceae</taxon>
        <taxon>Paenibacillus</taxon>
    </lineage>
</organism>
<name>A0A089NAL4_9BACL</name>
<proteinExistence type="predicted"/>